<keyword evidence="1" id="KW-0812">Transmembrane</keyword>
<accession>A0ABR4AWL6</accession>
<feature type="transmembrane region" description="Helical" evidence="1">
    <location>
        <begin position="181"/>
        <end position="204"/>
    </location>
</feature>
<keyword evidence="1" id="KW-0472">Membrane</keyword>
<dbReference type="InterPro" id="IPR009571">
    <property type="entry name" value="SUR7/Rim9-like_fungi"/>
</dbReference>
<sequence length="248" mass="26882">MARTSPLHWVGVIFLFIAAILLLVTTISAPVIGDIAILKVTLTNKTDIRNSSVTFGTFGHCILDVPPIQTDQDLCFPKHIGYKPADIMSAVDGTPFSKATSDTVDGLTNAMILHPIACAVAFIAFALSCGAGVVGSLLGALVALLAWVLTLVVMAIDFSLFGVVKNHVNDHHVSHAYYSTGMWTILVAMVLLFFGMFIVLFTCFSARKGKKSRVHGHKTSHDTGMYNNGADYTTTTTRRTRKKRFGFI</sequence>
<feature type="transmembrane region" description="Helical" evidence="1">
    <location>
        <begin position="141"/>
        <end position="161"/>
    </location>
</feature>
<evidence type="ECO:0000256" key="1">
    <source>
        <dbReference type="SAM" id="Phobius"/>
    </source>
</evidence>
<feature type="transmembrane region" description="Helical" evidence="1">
    <location>
        <begin position="112"/>
        <end position="134"/>
    </location>
</feature>
<reference evidence="2 3" key="1">
    <citation type="submission" date="2024-09" db="EMBL/GenBank/DDBJ databases">
        <title>Rethinking Asexuality: The Enigmatic Case of Functional Sexual Genes in Lepraria (Stereocaulaceae).</title>
        <authorList>
            <person name="Doellman M."/>
            <person name="Sun Y."/>
            <person name="Barcenas-Pena A."/>
            <person name="Lumbsch H.T."/>
            <person name="Grewe F."/>
        </authorList>
    </citation>
    <scope>NUCLEOTIDE SEQUENCE [LARGE SCALE GENOMIC DNA]</scope>
    <source>
        <strain evidence="2 3">Grewe 0041</strain>
    </source>
</reference>
<keyword evidence="3" id="KW-1185">Reference proteome</keyword>
<dbReference type="EMBL" id="JBHFEH010000056">
    <property type="protein sequence ID" value="KAL2049870.1"/>
    <property type="molecule type" value="Genomic_DNA"/>
</dbReference>
<keyword evidence="1" id="KW-1133">Transmembrane helix</keyword>
<dbReference type="PANTHER" id="PTHR28013:SF7">
    <property type="entry name" value="PALI-DOMAIN-CONTAINING PROTEIN"/>
    <property type="match status" value="1"/>
</dbReference>
<dbReference type="Proteomes" id="UP001590951">
    <property type="component" value="Unassembled WGS sequence"/>
</dbReference>
<organism evidence="2 3">
    <name type="scientific">Lepraria finkii</name>
    <dbReference type="NCBI Taxonomy" id="1340010"/>
    <lineage>
        <taxon>Eukaryota</taxon>
        <taxon>Fungi</taxon>
        <taxon>Dikarya</taxon>
        <taxon>Ascomycota</taxon>
        <taxon>Pezizomycotina</taxon>
        <taxon>Lecanoromycetes</taxon>
        <taxon>OSLEUM clade</taxon>
        <taxon>Lecanoromycetidae</taxon>
        <taxon>Lecanorales</taxon>
        <taxon>Lecanorineae</taxon>
        <taxon>Stereocaulaceae</taxon>
        <taxon>Lepraria</taxon>
    </lineage>
</organism>
<protein>
    <recommendedName>
        <fullName evidence="4">Pali-domain-containing protein</fullName>
    </recommendedName>
</protein>
<name>A0ABR4AWL6_9LECA</name>
<comment type="caution">
    <text evidence="2">The sequence shown here is derived from an EMBL/GenBank/DDBJ whole genome shotgun (WGS) entry which is preliminary data.</text>
</comment>
<dbReference type="Pfam" id="PF06687">
    <property type="entry name" value="SUR7"/>
    <property type="match status" value="1"/>
</dbReference>
<feature type="transmembrane region" description="Helical" evidence="1">
    <location>
        <begin position="7"/>
        <end position="32"/>
    </location>
</feature>
<dbReference type="PANTHER" id="PTHR28013">
    <property type="entry name" value="PROTEIN DCV1-RELATED"/>
    <property type="match status" value="1"/>
</dbReference>
<evidence type="ECO:0000313" key="3">
    <source>
        <dbReference type="Proteomes" id="UP001590951"/>
    </source>
</evidence>
<dbReference type="InterPro" id="IPR051380">
    <property type="entry name" value="pH-response_reg_palI/RIM9"/>
</dbReference>
<evidence type="ECO:0000313" key="2">
    <source>
        <dbReference type="EMBL" id="KAL2049870.1"/>
    </source>
</evidence>
<evidence type="ECO:0008006" key="4">
    <source>
        <dbReference type="Google" id="ProtNLM"/>
    </source>
</evidence>
<proteinExistence type="predicted"/>
<gene>
    <name evidence="2" type="ORF">ABVK25_009854</name>
</gene>